<feature type="region of interest" description="Disordered" evidence="3">
    <location>
        <begin position="31"/>
        <end position="66"/>
    </location>
</feature>
<evidence type="ECO:0000256" key="1">
    <source>
        <dbReference type="ARBA" id="ARBA00009477"/>
    </source>
</evidence>
<sequence length="414" mass="44361">MKLKVMPNLIVLISITCLAGAIAITFGNPTSGPGDKPGAPPLEQTETAQPAAGAATQAGPGAPQQQTAASAMNVSVVAVSAENYQAEVKGYGEAVAHYAISYTAEVSGRVASLADNFEVGQRVNQGDVLITLENTAYRQAVAEAESNLAQAELDLLEEQRTGEQARLEWQRSGLEGEPNSSLVLREPQLAAAEAVVENARYSLEKAEQDLAKTVITAPFDALIVERNVQPGSYVQSGTNVAELYSTDRVEIEIPLSVSQWQNLPKLSNADLAQQKNQWPVTLTDTEGKNSWQGYVIRVEQHVDTTSRQRSIVVAVENPFDQEVGLFPGTFVQAAISGRTLNDTWALPASAISQSGDIWYVDDHNQLKKVAANKLFEKAGTVYVAPIEGLSSAQVVKRPLTNYVVGMQVSAKVEG</sequence>
<evidence type="ECO:0000259" key="5">
    <source>
        <dbReference type="Pfam" id="PF25973"/>
    </source>
</evidence>
<dbReference type="Gene3D" id="2.40.50.100">
    <property type="match status" value="1"/>
</dbReference>
<evidence type="ECO:0000256" key="3">
    <source>
        <dbReference type="SAM" id="MobiDB-lite"/>
    </source>
</evidence>
<dbReference type="Proteomes" id="UP000295793">
    <property type="component" value="Unassembled WGS sequence"/>
</dbReference>
<comment type="similarity">
    <text evidence="1">Belongs to the membrane fusion protein (MFP) (TC 8.A.1) family.</text>
</comment>
<dbReference type="PANTHER" id="PTHR30469">
    <property type="entry name" value="MULTIDRUG RESISTANCE PROTEIN MDTA"/>
    <property type="match status" value="1"/>
</dbReference>
<keyword evidence="7" id="KW-1185">Reference proteome</keyword>
<dbReference type="OrthoDB" id="9781888at2"/>
<dbReference type="InterPro" id="IPR006143">
    <property type="entry name" value="RND_pump_MFP"/>
</dbReference>
<dbReference type="RefSeq" id="WP_132700185.1">
    <property type="nucleotide sequence ID" value="NZ_SLZR01000002.1"/>
</dbReference>
<keyword evidence="2" id="KW-0175">Coiled coil</keyword>
<dbReference type="SUPFAM" id="SSF111369">
    <property type="entry name" value="HlyD-like secretion proteins"/>
    <property type="match status" value="1"/>
</dbReference>
<comment type="caution">
    <text evidence="6">The sequence shown here is derived from an EMBL/GenBank/DDBJ whole genome shotgun (WGS) entry which is preliminary data.</text>
</comment>
<dbReference type="PANTHER" id="PTHR30469:SF12">
    <property type="entry name" value="MULTIDRUG RESISTANCE PROTEIN MDTA"/>
    <property type="match status" value="1"/>
</dbReference>
<dbReference type="AlphaFoldDB" id="A0A4R3IA74"/>
<dbReference type="Gene3D" id="2.40.30.170">
    <property type="match status" value="1"/>
</dbReference>
<dbReference type="EMBL" id="SLZR01000002">
    <property type="protein sequence ID" value="TCS43338.1"/>
    <property type="molecule type" value="Genomic_DNA"/>
</dbReference>
<organism evidence="6 7">
    <name type="scientific">Reinekea marinisedimentorum</name>
    <dbReference type="NCBI Taxonomy" id="230495"/>
    <lineage>
        <taxon>Bacteria</taxon>
        <taxon>Pseudomonadati</taxon>
        <taxon>Pseudomonadota</taxon>
        <taxon>Gammaproteobacteria</taxon>
        <taxon>Oceanospirillales</taxon>
        <taxon>Saccharospirillaceae</taxon>
        <taxon>Reinekea</taxon>
    </lineage>
</organism>
<feature type="domain" description="CzcB-like barrel-sandwich hybrid" evidence="5">
    <location>
        <begin position="103"/>
        <end position="241"/>
    </location>
</feature>
<feature type="coiled-coil region" evidence="2">
    <location>
        <begin position="134"/>
        <end position="209"/>
    </location>
</feature>
<proteinExistence type="inferred from homology"/>
<evidence type="ECO:0000256" key="2">
    <source>
        <dbReference type="SAM" id="Coils"/>
    </source>
</evidence>
<evidence type="ECO:0000313" key="6">
    <source>
        <dbReference type="EMBL" id="TCS43338.1"/>
    </source>
</evidence>
<evidence type="ECO:0000313" key="7">
    <source>
        <dbReference type="Proteomes" id="UP000295793"/>
    </source>
</evidence>
<dbReference type="GO" id="GO:1990281">
    <property type="term" value="C:efflux pump complex"/>
    <property type="evidence" value="ECO:0007669"/>
    <property type="project" value="TreeGrafter"/>
</dbReference>
<evidence type="ECO:0000256" key="4">
    <source>
        <dbReference type="SAM" id="SignalP"/>
    </source>
</evidence>
<dbReference type="Pfam" id="PF25973">
    <property type="entry name" value="BSH_CzcB"/>
    <property type="match status" value="1"/>
</dbReference>
<dbReference type="GO" id="GO:0015562">
    <property type="term" value="F:efflux transmembrane transporter activity"/>
    <property type="evidence" value="ECO:0007669"/>
    <property type="project" value="TreeGrafter"/>
</dbReference>
<protein>
    <submittedName>
        <fullName evidence="6">RND family efflux transporter MFP subunit</fullName>
    </submittedName>
</protein>
<feature type="chain" id="PRO_5020610710" evidence="4">
    <location>
        <begin position="20"/>
        <end position="414"/>
    </location>
</feature>
<feature type="signal peptide" evidence="4">
    <location>
        <begin position="1"/>
        <end position="19"/>
    </location>
</feature>
<accession>A0A4R3IA74</accession>
<feature type="compositionally biased region" description="Low complexity" evidence="3">
    <location>
        <begin position="47"/>
        <end position="66"/>
    </location>
</feature>
<dbReference type="NCBIfam" id="TIGR01730">
    <property type="entry name" value="RND_mfp"/>
    <property type="match status" value="1"/>
</dbReference>
<dbReference type="InterPro" id="IPR058647">
    <property type="entry name" value="BSH_CzcB-like"/>
</dbReference>
<reference evidence="6 7" key="1">
    <citation type="submission" date="2019-03" db="EMBL/GenBank/DDBJ databases">
        <title>Genomic Encyclopedia of Archaeal and Bacterial Type Strains, Phase II (KMG-II): from individual species to whole genera.</title>
        <authorList>
            <person name="Goeker M."/>
        </authorList>
    </citation>
    <scope>NUCLEOTIDE SEQUENCE [LARGE SCALE GENOMIC DNA]</scope>
    <source>
        <strain evidence="6 7">DSM 15388</strain>
    </source>
</reference>
<dbReference type="Gene3D" id="1.10.287.470">
    <property type="entry name" value="Helix hairpin bin"/>
    <property type="match status" value="1"/>
</dbReference>
<keyword evidence="4" id="KW-0732">Signal</keyword>
<name>A0A4R3IA74_9GAMM</name>
<gene>
    <name evidence="6" type="ORF">BCF53_102365</name>
</gene>